<dbReference type="Pfam" id="PF00082">
    <property type="entry name" value="Peptidase_S8"/>
    <property type="match status" value="1"/>
</dbReference>
<dbReference type="Proteomes" id="UP000460287">
    <property type="component" value="Unassembled WGS sequence"/>
</dbReference>
<protein>
    <submittedName>
        <fullName evidence="10">S8 family serine peptidase</fullName>
    </submittedName>
</protein>
<dbReference type="Gene3D" id="2.60.40.1710">
    <property type="entry name" value="Subtilisin-like superfamily"/>
    <property type="match status" value="1"/>
</dbReference>
<dbReference type="PANTHER" id="PTHR43399:SF4">
    <property type="entry name" value="CELL WALL-ASSOCIATED PROTEASE"/>
    <property type="match status" value="1"/>
</dbReference>
<evidence type="ECO:0000259" key="8">
    <source>
        <dbReference type="Pfam" id="PF02225"/>
    </source>
</evidence>
<comment type="caution">
    <text evidence="6">Lacks conserved residue(s) required for the propagation of feature annotation.</text>
</comment>
<dbReference type="Gene3D" id="3.40.50.200">
    <property type="entry name" value="Peptidase S8/S53 domain"/>
    <property type="match status" value="1"/>
</dbReference>
<evidence type="ECO:0000256" key="2">
    <source>
        <dbReference type="ARBA" id="ARBA00022670"/>
    </source>
</evidence>
<keyword evidence="3" id="KW-0732">Signal</keyword>
<dbReference type="InterPro" id="IPR003137">
    <property type="entry name" value="PA_domain"/>
</dbReference>
<dbReference type="PANTHER" id="PTHR43399">
    <property type="entry name" value="SUBTILISIN-RELATED"/>
    <property type="match status" value="1"/>
</dbReference>
<dbReference type="AlphaFoldDB" id="A0A7X2T212"/>
<dbReference type="GO" id="GO:0004252">
    <property type="term" value="F:serine-type endopeptidase activity"/>
    <property type="evidence" value="ECO:0007669"/>
    <property type="project" value="InterPro"/>
</dbReference>
<feature type="domain" description="C5a peptidase/Subtilisin-like protease SBT2-like Fn3-like" evidence="9">
    <location>
        <begin position="211"/>
        <end position="322"/>
    </location>
</feature>
<keyword evidence="11" id="KW-1185">Reference proteome</keyword>
<evidence type="ECO:0000313" key="11">
    <source>
        <dbReference type="Proteomes" id="UP000460287"/>
    </source>
</evidence>
<comment type="caution">
    <text evidence="10">The sequence shown here is derived from an EMBL/GenBank/DDBJ whole genome shotgun (WGS) entry which is preliminary data.</text>
</comment>
<dbReference type="InterPro" id="IPR036852">
    <property type="entry name" value="Peptidase_S8/S53_dom_sf"/>
</dbReference>
<dbReference type="RefSeq" id="WP_154532073.1">
    <property type="nucleotide sequence ID" value="NZ_VULX01000024.1"/>
</dbReference>
<evidence type="ECO:0000259" key="9">
    <source>
        <dbReference type="Pfam" id="PF06280"/>
    </source>
</evidence>
<keyword evidence="2" id="KW-0645">Protease</keyword>
<evidence type="ECO:0000313" key="10">
    <source>
        <dbReference type="EMBL" id="MSR92177.1"/>
    </source>
</evidence>
<evidence type="ECO:0000256" key="6">
    <source>
        <dbReference type="PROSITE-ProRule" id="PRU01240"/>
    </source>
</evidence>
<comment type="similarity">
    <text evidence="1 6">Belongs to the peptidase S8 family.</text>
</comment>
<evidence type="ECO:0000256" key="4">
    <source>
        <dbReference type="ARBA" id="ARBA00022801"/>
    </source>
</evidence>
<reference evidence="10 11" key="1">
    <citation type="submission" date="2019-08" db="EMBL/GenBank/DDBJ databases">
        <title>In-depth cultivation of the pig gut microbiome towards novel bacterial diversity and tailored functional studies.</title>
        <authorList>
            <person name="Wylensek D."/>
            <person name="Hitch T.C.A."/>
            <person name="Clavel T."/>
        </authorList>
    </citation>
    <scope>NUCLEOTIDE SEQUENCE [LARGE SCALE GENOMIC DNA]</scope>
    <source>
        <strain evidence="10 11">WCA-383-APC-5B</strain>
    </source>
</reference>
<accession>A0A7X2T212</accession>
<dbReference type="EMBL" id="VULX01000024">
    <property type="protein sequence ID" value="MSR92177.1"/>
    <property type="molecule type" value="Genomic_DNA"/>
</dbReference>
<keyword evidence="4" id="KW-0378">Hydrolase</keyword>
<dbReference type="SUPFAM" id="SSF52743">
    <property type="entry name" value="Subtilisin-like"/>
    <property type="match status" value="1"/>
</dbReference>
<evidence type="ECO:0000256" key="1">
    <source>
        <dbReference type="ARBA" id="ARBA00011073"/>
    </source>
</evidence>
<dbReference type="InterPro" id="IPR051048">
    <property type="entry name" value="Peptidase_S8/S53_subtilisin"/>
</dbReference>
<dbReference type="InterPro" id="IPR023828">
    <property type="entry name" value="Peptidase_S8_Ser-AS"/>
</dbReference>
<feature type="domain" description="PA" evidence="8">
    <location>
        <begin position="8"/>
        <end position="58"/>
    </location>
</feature>
<evidence type="ECO:0000259" key="7">
    <source>
        <dbReference type="Pfam" id="PF00082"/>
    </source>
</evidence>
<dbReference type="Pfam" id="PF06280">
    <property type="entry name" value="fn3_5"/>
    <property type="match status" value="1"/>
</dbReference>
<sequence length="353" mass="38695">MINPLKLPFRDMQNNAQKAGAVAAVVYHPYQDSYMHMASDSTLKIPALFIGKTDGEALLHAKNPTIEFGHRVAATPNPNAEKMSDYTSWGPTPSLDFAPEVTAPGGNIYSTANNNGYQNMSGTSMAAPHTTGAAALVVQASKDKKLGLSGKDLVRYAKNSLINTTKIMYDKEKTNGKLPYSPRRQGSGLIQVEDAIKNNVLALANDGQATVSLKEIGQNTTFDITLNNYGDKAETYELQNPGEVLTSYVPKSIIDIGMSYDKILKGANLKFNEKEVTVPAKGSKKVTVTLNIDDNAEKENYAEGYIKFKNKGEDPSLVVPFMSYYGSWSKEKIVVQWFGKRKVTIMLSHHMPQ</sequence>
<proteinExistence type="inferred from homology"/>
<organism evidence="10 11">
    <name type="scientific">Inconstantimicrobium porci</name>
    <dbReference type="NCBI Taxonomy" id="2652291"/>
    <lineage>
        <taxon>Bacteria</taxon>
        <taxon>Bacillati</taxon>
        <taxon>Bacillota</taxon>
        <taxon>Clostridia</taxon>
        <taxon>Eubacteriales</taxon>
        <taxon>Clostridiaceae</taxon>
        <taxon>Inconstantimicrobium</taxon>
    </lineage>
</organism>
<dbReference type="GO" id="GO:0016020">
    <property type="term" value="C:membrane"/>
    <property type="evidence" value="ECO:0007669"/>
    <property type="project" value="InterPro"/>
</dbReference>
<name>A0A7X2T212_9CLOT</name>
<dbReference type="InterPro" id="IPR000209">
    <property type="entry name" value="Peptidase_S8/S53_dom"/>
</dbReference>
<dbReference type="PROSITE" id="PS00138">
    <property type="entry name" value="SUBTILASE_SER"/>
    <property type="match status" value="1"/>
</dbReference>
<dbReference type="GO" id="GO:0006508">
    <property type="term" value="P:proteolysis"/>
    <property type="evidence" value="ECO:0007669"/>
    <property type="project" value="UniProtKB-KW"/>
</dbReference>
<evidence type="ECO:0000256" key="3">
    <source>
        <dbReference type="ARBA" id="ARBA00022729"/>
    </source>
</evidence>
<feature type="domain" description="Peptidase S8/S53" evidence="7">
    <location>
        <begin position="72"/>
        <end position="188"/>
    </location>
</feature>
<dbReference type="Pfam" id="PF02225">
    <property type="entry name" value="PA"/>
    <property type="match status" value="1"/>
</dbReference>
<dbReference type="Gene3D" id="3.50.30.30">
    <property type="match status" value="1"/>
</dbReference>
<dbReference type="InterPro" id="IPR010435">
    <property type="entry name" value="C5a/SBT2-like_Fn3"/>
</dbReference>
<gene>
    <name evidence="10" type="ORF">FYJ33_12420</name>
</gene>
<dbReference type="InterPro" id="IPR046450">
    <property type="entry name" value="PA_dom_sf"/>
</dbReference>
<evidence type="ECO:0000256" key="5">
    <source>
        <dbReference type="ARBA" id="ARBA00022825"/>
    </source>
</evidence>
<dbReference type="PROSITE" id="PS51892">
    <property type="entry name" value="SUBTILASE"/>
    <property type="match status" value="1"/>
</dbReference>
<dbReference type="SUPFAM" id="SSF52025">
    <property type="entry name" value="PA domain"/>
    <property type="match status" value="1"/>
</dbReference>
<keyword evidence="5" id="KW-0720">Serine protease</keyword>